<dbReference type="WBParaSite" id="nRc.2.0.1.t00594-RA">
    <property type="protein sequence ID" value="nRc.2.0.1.t00594-RA"/>
    <property type="gene ID" value="nRc.2.0.1.g00594"/>
</dbReference>
<name>A0A915HGP3_ROMCU</name>
<accession>A0A915HGP3</accession>
<evidence type="ECO:0000313" key="3">
    <source>
        <dbReference type="WBParaSite" id="nRc.2.0.1.t00594-RA"/>
    </source>
</evidence>
<evidence type="ECO:0000313" key="2">
    <source>
        <dbReference type="Proteomes" id="UP000887565"/>
    </source>
</evidence>
<organism evidence="2 3">
    <name type="scientific">Romanomermis culicivorax</name>
    <name type="common">Nematode worm</name>
    <dbReference type="NCBI Taxonomy" id="13658"/>
    <lineage>
        <taxon>Eukaryota</taxon>
        <taxon>Metazoa</taxon>
        <taxon>Ecdysozoa</taxon>
        <taxon>Nematoda</taxon>
        <taxon>Enoplea</taxon>
        <taxon>Dorylaimia</taxon>
        <taxon>Mermithida</taxon>
        <taxon>Mermithoidea</taxon>
        <taxon>Mermithidae</taxon>
        <taxon>Romanomermis</taxon>
    </lineage>
</organism>
<sequence>MNLMIKNARTSQGMSRLFLILFLISGFRCQIQASGDGELENSDKVVDLNAQLLTEKEQVPSTTKTIPLAVNGARNGLAGFGRQLALLSNYWQLHWRACAIKITKLLQVREENKNET</sequence>
<feature type="signal peptide" evidence="1">
    <location>
        <begin position="1"/>
        <end position="33"/>
    </location>
</feature>
<protein>
    <submittedName>
        <fullName evidence="3">Uncharacterized protein</fullName>
    </submittedName>
</protein>
<keyword evidence="2" id="KW-1185">Reference proteome</keyword>
<reference evidence="3" key="1">
    <citation type="submission" date="2022-11" db="UniProtKB">
        <authorList>
            <consortium name="WormBaseParasite"/>
        </authorList>
    </citation>
    <scope>IDENTIFICATION</scope>
</reference>
<evidence type="ECO:0000256" key="1">
    <source>
        <dbReference type="SAM" id="SignalP"/>
    </source>
</evidence>
<proteinExistence type="predicted"/>
<dbReference type="Proteomes" id="UP000887565">
    <property type="component" value="Unplaced"/>
</dbReference>
<feature type="chain" id="PRO_5037701841" evidence="1">
    <location>
        <begin position="34"/>
        <end position="116"/>
    </location>
</feature>
<keyword evidence="1" id="KW-0732">Signal</keyword>
<dbReference type="AlphaFoldDB" id="A0A915HGP3"/>